<protein>
    <submittedName>
        <fullName evidence="10">PspC domain-containing protein</fullName>
    </submittedName>
</protein>
<feature type="transmembrane region" description="Helical" evidence="6">
    <location>
        <begin position="198"/>
        <end position="217"/>
    </location>
</feature>
<comment type="subcellular location">
    <subcellularLocation>
        <location evidence="1">Cell membrane</location>
        <topology evidence="1">Single-pass membrane protein</topology>
    </subcellularLocation>
</comment>
<dbReference type="InterPro" id="IPR054321">
    <property type="entry name" value="PspC-rel_TM"/>
</dbReference>
<feature type="transmembrane region" description="Helical" evidence="6">
    <location>
        <begin position="281"/>
        <end position="303"/>
    </location>
</feature>
<evidence type="ECO:0000259" key="9">
    <source>
        <dbReference type="Pfam" id="PF22744"/>
    </source>
</evidence>
<evidence type="ECO:0000313" key="11">
    <source>
        <dbReference type="Proteomes" id="UP000500961"/>
    </source>
</evidence>
<evidence type="ECO:0000256" key="2">
    <source>
        <dbReference type="ARBA" id="ARBA00022475"/>
    </source>
</evidence>
<feature type="domain" description="Phage shock protein PspC N-terminal" evidence="7">
    <location>
        <begin position="99"/>
        <end position="156"/>
    </location>
</feature>
<feature type="transmembrane region" description="Helical" evidence="6">
    <location>
        <begin position="257"/>
        <end position="275"/>
    </location>
</feature>
<proteinExistence type="predicted"/>
<evidence type="ECO:0000313" key="10">
    <source>
        <dbReference type="EMBL" id="QKG80917.1"/>
    </source>
</evidence>
<feature type="transmembrane region" description="Helical" evidence="6">
    <location>
        <begin position="315"/>
        <end position="337"/>
    </location>
</feature>
<dbReference type="PANTHER" id="PTHR33885:SF3">
    <property type="entry name" value="PHAGE SHOCK PROTEIN C"/>
    <property type="match status" value="1"/>
</dbReference>
<keyword evidence="2" id="KW-1003">Cell membrane</keyword>
<feature type="domain" description="PspC-related transmembrane region" evidence="8">
    <location>
        <begin position="206"/>
        <end position="342"/>
    </location>
</feature>
<keyword evidence="3 6" id="KW-0812">Transmembrane</keyword>
<dbReference type="KEGG" id="ttz:FHG85_11800"/>
<reference evidence="10 11" key="1">
    <citation type="submission" date="2019-07" db="EMBL/GenBank/DDBJ databases">
        <title>Thalassofilum flectens gen. nov., sp. nov., a novel moderate thermophilic anaerobe from a shallow sea hot spring in Kunashir Island (Russia), representing a new family in the order Bacteroidales, and proposal of Thalassofilacea fam. nov.</title>
        <authorList>
            <person name="Kochetkova T.V."/>
            <person name="Podosokorskaya O.A."/>
            <person name="Novikov A."/>
            <person name="Elcheninov A.G."/>
            <person name="Toshchakov S.V."/>
            <person name="Kublanov I.V."/>
        </authorList>
    </citation>
    <scope>NUCLEOTIDE SEQUENCE [LARGE SCALE GENOMIC DNA]</scope>
    <source>
        <strain evidence="10 11">38-H</strain>
    </source>
</reference>
<dbReference type="RefSeq" id="WP_173076146.1">
    <property type="nucleotide sequence ID" value="NZ_CP041345.1"/>
</dbReference>
<dbReference type="InterPro" id="IPR007168">
    <property type="entry name" value="Phageshock_PspC_N"/>
</dbReference>
<dbReference type="EMBL" id="CP041345">
    <property type="protein sequence ID" value="QKG80917.1"/>
    <property type="molecule type" value="Genomic_DNA"/>
</dbReference>
<dbReference type="Pfam" id="PF22571">
    <property type="entry name" value="LiaI-LiaF-TM_PspC"/>
    <property type="match status" value="1"/>
</dbReference>
<keyword evidence="4 6" id="KW-1133">Transmembrane helix</keyword>
<dbReference type="InterPro" id="IPR054319">
    <property type="entry name" value="PspC-rel_ToastRack"/>
</dbReference>
<dbReference type="Proteomes" id="UP000500961">
    <property type="component" value="Chromosome"/>
</dbReference>
<name>A0A7D3XI36_9BACT</name>
<dbReference type="AlphaFoldDB" id="A0A7D3XI36"/>
<evidence type="ECO:0000256" key="1">
    <source>
        <dbReference type="ARBA" id="ARBA00004162"/>
    </source>
</evidence>
<dbReference type="Pfam" id="PF04024">
    <property type="entry name" value="PspC"/>
    <property type="match status" value="1"/>
</dbReference>
<accession>A0A7D3XI36</accession>
<evidence type="ECO:0000259" key="7">
    <source>
        <dbReference type="Pfam" id="PF04024"/>
    </source>
</evidence>
<evidence type="ECO:0000256" key="3">
    <source>
        <dbReference type="ARBA" id="ARBA00022692"/>
    </source>
</evidence>
<dbReference type="InterPro" id="IPR052027">
    <property type="entry name" value="PspC"/>
</dbReference>
<feature type="transmembrane region" description="Helical" evidence="6">
    <location>
        <begin position="223"/>
        <end position="250"/>
    </location>
</feature>
<sequence length="519" mass="58209">MDKIVDVSIGGISFTLEAEAYSILTKYLNEVESRLSNKSFAKEVLADIEYRIAELLSERVKPKKVVPPETINSIVEQIGYPDEDVNSQKQKKQDYTHRKRIYRDSDEGIIAGVCSGLGAYFRVDPLVFRAIFIGLLFLHGFGLLFYLILWLSIPKAKTPLQKMEMMGDKQSIDNLLNEIKEDINSIGTKIKKSEKDGILGKLINLLGQILIYILKAIGIIVKVIAIIIGSVLIAGMLLLFISLVFAIFFASYGLSHFTFLGGIGISLNEIISSVIDISSGYWITIPLFLVFAIPIVALIYAGFRIIFRVKAKDKNLAIIALVLWASAIFALSITTFLQVKSFSASGQHVSKVLIKTDPRAPHTLYCKSFNYISDSTIQQLSTSILNLKLIDYKGEQLLSGEPKLIIEKSEENKPAVTIIKNSRGTNRFIAKRNAKMVEYSITQKDSVITFDPIFVIPNDIKWKNQSVTIELHLPVGQKIYIDETLAYILDENQPNCIYWPDELVGKTWVMTQKGLRPAK</sequence>
<organism evidence="10 11">
    <name type="scientific">Tenuifilum thalassicum</name>
    <dbReference type="NCBI Taxonomy" id="2590900"/>
    <lineage>
        <taxon>Bacteria</taxon>
        <taxon>Pseudomonadati</taxon>
        <taxon>Bacteroidota</taxon>
        <taxon>Bacteroidia</taxon>
        <taxon>Bacteroidales</taxon>
        <taxon>Tenuifilaceae</taxon>
        <taxon>Tenuifilum</taxon>
    </lineage>
</organism>
<evidence type="ECO:0000256" key="6">
    <source>
        <dbReference type="SAM" id="Phobius"/>
    </source>
</evidence>
<keyword evidence="5 6" id="KW-0472">Membrane</keyword>
<dbReference type="GO" id="GO:0005886">
    <property type="term" value="C:plasma membrane"/>
    <property type="evidence" value="ECO:0007669"/>
    <property type="project" value="UniProtKB-SubCell"/>
</dbReference>
<dbReference type="PANTHER" id="PTHR33885">
    <property type="entry name" value="PHAGE SHOCK PROTEIN C"/>
    <property type="match status" value="1"/>
</dbReference>
<evidence type="ECO:0000259" key="8">
    <source>
        <dbReference type="Pfam" id="PF22571"/>
    </source>
</evidence>
<feature type="transmembrane region" description="Helical" evidence="6">
    <location>
        <begin position="127"/>
        <end position="153"/>
    </location>
</feature>
<dbReference type="Pfam" id="PF22744">
    <property type="entry name" value="Toast-rack_PspC-Cterm"/>
    <property type="match status" value="1"/>
</dbReference>
<keyword evidence="11" id="KW-1185">Reference proteome</keyword>
<feature type="domain" description="PspC-related ToastRack" evidence="9">
    <location>
        <begin position="396"/>
        <end position="515"/>
    </location>
</feature>
<gene>
    <name evidence="10" type="ORF">FHG85_11800</name>
</gene>
<evidence type="ECO:0000256" key="4">
    <source>
        <dbReference type="ARBA" id="ARBA00022989"/>
    </source>
</evidence>
<evidence type="ECO:0000256" key="5">
    <source>
        <dbReference type="ARBA" id="ARBA00023136"/>
    </source>
</evidence>